<keyword evidence="6" id="KW-0206">Cytoskeleton</keyword>
<evidence type="ECO:0000256" key="4">
    <source>
        <dbReference type="ARBA" id="ARBA00022490"/>
    </source>
</evidence>
<feature type="domain" description="BBSome complex member BBS5 PH" evidence="8">
    <location>
        <begin position="32"/>
        <end position="86"/>
    </location>
</feature>
<reference evidence="9 10" key="1">
    <citation type="journal article" date="2023" name="BMC Biol.">
        <title>The compact genome of the sponge Oopsacas minuta (Hexactinellida) is lacking key metazoan core genes.</title>
        <authorList>
            <person name="Santini S."/>
            <person name="Schenkelaars Q."/>
            <person name="Jourda C."/>
            <person name="Duchesne M."/>
            <person name="Belahbib H."/>
            <person name="Rocher C."/>
            <person name="Selva M."/>
            <person name="Riesgo A."/>
            <person name="Vervoort M."/>
            <person name="Leys S.P."/>
            <person name="Kodjabachian L."/>
            <person name="Le Bivic A."/>
            <person name="Borchiellini C."/>
            <person name="Claverie J.M."/>
            <person name="Renard E."/>
        </authorList>
    </citation>
    <scope>NUCLEOTIDE SEQUENCE [LARGE SCALE GENOMIC DNA]</scope>
    <source>
        <strain evidence="9">SPO-2</strain>
    </source>
</reference>
<comment type="subcellular location">
    <subcellularLocation>
        <location evidence="1">Cell projection</location>
        <location evidence="1">Cilium</location>
    </subcellularLocation>
    <subcellularLocation>
        <location evidence="2">Cytoplasm</location>
        <location evidence="2">Cytoskeleton</location>
    </subcellularLocation>
</comment>
<dbReference type="GO" id="GO:0032266">
    <property type="term" value="F:phosphatidylinositol-3-phosphate binding"/>
    <property type="evidence" value="ECO:0007669"/>
    <property type="project" value="TreeGrafter"/>
</dbReference>
<name>A0AAV7JAW7_9METZ</name>
<evidence type="ECO:0000256" key="1">
    <source>
        <dbReference type="ARBA" id="ARBA00004138"/>
    </source>
</evidence>
<dbReference type="SUPFAM" id="SSF101908">
    <property type="entry name" value="Putative isomerase YbhE"/>
    <property type="match status" value="1"/>
</dbReference>
<evidence type="ECO:0000256" key="3">
    <source>
        <dbReference type="ARBA" id="ARBA00005822"/>
    </source>
</evidence>
<evidence type="ECO:0000256" key="6">
    <source>
        <dbReference type="ARBA" id="ARBA00023212"/>
    </source>
</evidence>
<dbReference type="InterPro" id="IPR014003">
    <property type="entry name" value="BBS5_PH"/>
</dbReference>
<keyword evidence="4" id="KW-0963">Cytoplasm</keyword>
<gene>
    <name evidence="9" type="ORF">LOD99_13106</name>
</gene>
<protein>
    <recommendedName>
        <fullName evidence="8">BBSome complex member BBS5 PH domain-containing protein</fullName>
    </recommendedName>
</protein>
<dbReference type="InterPro" id="IPR006606">
    <property type="entry name" value="BBL5"/>
</dbReference>
<keyword evidence="7" id="KW-0966">Cell projection</keyword>
<comment type="caution">
    <text evidence="9">The sequence shown here is derived from an EMBL/GenBank/DDBJ whole genome shotgun (WGS) entry which is preliminary data.</text>
</comment>
<dbReference type="Proteomes" id="UP001165289">
    <property type="component" value="Unassembled WGS sequence"/>
</dbReference>
<sequence>MSIKEVIPESLWEDRSVKFDVPMTALKLRPGEVMIEQITDVEDTKGNNGDKGKLVITNLRLVWIHELTSKVNLSIGYLNFINTSMINTESRLRGNTESLKILTRYSKTKYEFIFTNLVRDTPWLHGLIKNIIRAYETSKLYRDIKLKGSIIDNGQLRMLPKEEVYNKVDGVWNLSSEQGTLGTFFITNVRVIWHAAMNDMFNLSLPFIQIKHVCMRDSKFGKALVLESSPLSGGYLLGFRMDPPSKLKEVLKEMQSLHTIFSLNPILGVECILYQMFRRKSSCSKDKSLIKVIRTSSLLIPDLYWDFRSLICPVAISLHPTTGIIAILCIFEEVRFYTVDGYFITKLTLRAVRRRGVSFRVTFAAITLTDHLFISQNAGSNIYHLTDYKSSQLSLPIQFYDCDKNDNIYATCYKTGNIQIFSSTLEYKRDFPGYTHSNDRSVGDLRLMKDYLAVEVIEHDFADINSVLLYSLCSEQLIRRFKPDESFIQVEFQFCLDQSLNILIHNSFGNKLVICDFIGRNSNLIISEDMFFKGRKTILRGSFSRHVLRGIRMNEHNQLIRCFSSGAVRVTQFNPLKKSSINIV</sequence>
<dbReference type="SMART" id="SM00683">
    <property type="entry name" value="DM16"/>
    <property type="match status" value="2"/>
</dbReference>
<evidence type="ECO:0000256" key="2">
    <source>
        <dbReference type="ARBA" id="ARBA00004245"/>
    </source>
</evidence>
<comment type="similarity">
    <text evidence="3">Belongs to the BBS5 family.</text>
</comment>
<dbReference type="GO" id="GO:0036064">
    <property type="term" value="C:ciliary basal body"/>
    <property type="evidence" value="ECO:0007669"/>
    <property type="project" value="TreeGrafter"/>
</dbReference>
<dbReference type="AlphaFoldDB" id="A0AAV7JAW7"/>
<evidence type="ECO:0000256" key="7">
    <source>
        <dbReference type="ARBA" id="ARBA00023273"/>
    </source>
</evidence>
<evidence type="ECO:0000313" key="10">
    <source>
        <dbReference type="Proteomes" id="UP001165289"/>
    </source>
</evidence>
<dbReference type="GO" id="GO:0060271">
    <property type="term" value="P:cilium assembly"/>
    <property type="evidence" value="ECO:0007669"/>
    <property type="project" value="TreeGrafter"/>
</dbReference>
<dbReference type="Pfam" id="PF07289">
    <property type="entry name" value="BBL5"/>
    <property type="match status" value="1"/>
</dbReference>
<accession>A0AAV7JAW7</accession>
<dbReference type="GO" id="GO:0034464">
    <property type="term" value="C:BBSome"/>
    <property type="evidence" value="ECO:0007669"/>
    <property type="project" value="InterPro"/>
</dbReference>
<feature type="domain" description="BBSome complex member BBS5 PH" evidence="8">
    <location>
        <begin position="162"/>
        <end position="216"/>
    </location>
</feature>
<dbReference type="EMBL" id="JAKMXF010000365">
    <property type="protein sequence ID" value="KAI6645847.1"/>
    <property type="molecule type" value="Genomic_DNA"/>
</dbReference>
<proteinExistence type="inferred from homology"/>
<dbReference type="PANTHER" id="PTHR21351">
    <property type="entry name" value="BARDET-BIEDL SYNDROME PROTEIN 5"/>
    <property type="match status" value="1"/>
</dbReference>
<keyword evidence="5" id="KW-0969">Cilium</keyword>
<evidence type="ECO:0000256" key="5">
    <source>
        <dbReference type="ARBA" id="ARBA00023069"/>
    </source>
</evidence>
<evidence type="ECO:0000259" key="8">
    <source>
        <dbReference type="SMART" id="SM00683"/>
    </source>
</evidence>
<evidence type="ECO:0000313" key="9">
    <source>
        <dbReference type="EMBL" id="KAI6645847.1"/>
    </source>
</evidence>
<keyword evidence="10" id="KW-1185">Reference proteome</keyword>
<dbReference type="PANTHER" id="PTHR21351:SF0">
    <property type="entry name" value="BARDET-BIEDL SYNDROME 5 PROTEIN"/>
    <property type="match status" value="1"/>
</dbReference>
<organism evidence="9 10">
    <name type="scientific">Oopsacas minuta</name>
    <dbReference type="NCBI Taxonomy" id="111878"/>
    <lineage>
        <taxon>Eukaryota</taxon>
        <taxon>Metazoa</taxon>
        <taxon>Porifera</taxon>
        <taxon>Hexactinellida</taxon>
        <taxon>Hexasterophora</taxon>
        <taxon>Lyssacinosida</taxon>
        <taxon>Leucopsacidae</taxon>
        <taxon>Oopsacas</taxon>
    </lineage>
</organism>